<evidence type="ECO:0000313" key="5">
    <source>
        <dbReference type="Proteomes" id="UP000193870"/>
    </source>
</evidence>
<keyword evidence="1 4" id="KW-0808">Transferase</keyword>
<dbReference type="InterPro" id="IPR016181">
    <property type="entry name" value="Acyl_CoA_acyltransferase"/>
</dbReference>
<proteinExistence type="predicted"/>
<reference evidence="4 5" key="1">
    <citation type="submission" date="2017-03" db="EMBL/GenBank/DDBJ databases">
        <authorList>
            <person name="Afonso C.L."/>
            <person name="Miller P.J."/>
            <person name="Scott M.A."/>
            <person name="Spackman E."/>
            <person name="Goraichik I."/>
            <person name="Dimitrov K.M."/>
            <person name="Suarez D.L."/>
            <person name="Swayne D.E."/>
        </authorList>
    </citation>
    <scope>NUCLEOTIDE SEQUENCE [LARGE SCALE GENOMIC DNA]</scope>
    <source>
        <strain evidence="4 5">CECT 7066</strain>
    </source>
</reference>
<protein>
    <submittedName>
        <fullName evidence="4">Putative N-acetyltransferase YafP</fullName>
        <ecNumber evidence="4">2.3.1.-</ecNumber>
    </submittedName>
</protein>
<feature type="domain" description="N-acetyltransferase" evidence="3">
    <location>
        <begin position="1"/>
        <end position="121"/>
    </location>
</feature>
<evidence type="ECO:0000259" key="3">
    <source>
        <dbReference type="PROSITE" id="PS51186"/>
    </source>
</evidence>
<dbReference type="Pfam" id="PF13508">
    <property type="entry name" value="Acetyltransf_7"/>
    <property type="match status" value="1"/>
</dbReference>
<name>A0A1Y5SH22_9RHOB</name>
<dbReference type="PANTHER" id="PTHR43877:SF2">
    <property type="entry name" value="AMINOALKYLPHOSPHONATE N-ACETYLTRANSFERASE-RELATED"/>
    <property type="match status" value="1"/>
</dbReference>
<evidence type="ECO:0000313" key="4">
    <source>
        <dbReference type="EMBL" id="SLN39496.1"/>
    </source>
</evidence>
<dbReference type="Proteomes" id="UP000193870">
    <property type="component" value="Unassembled WGS sequence"/>
</dbReference>
<dbReference type="CDD" id="cd04301">
    <property type="entry name" value="NAT_SF"/>
    <property type="match status" value="1"/>
</dbReference>
<dbReference type="InterPro" id="IPR050832">
    <property type="entry name" value="Bact_Acetyltransf"/>
</dbReference>
<dbReference type="GO" id="GO:0016747">
    <property type="term" value="F:acyltransferase activity, transferring groups other than amino-acyl groups"/>
    <property type="evidence" value="ECO:0007669"/>
    <property type="project" value="InterPro"/>
</dbReference>
<evidence type="ECO:0000256" key="1">
    <source>
        <dbReference type="ARBA" id="ARBA00022679"/>
    </source>
</evidence>
<dbReference type="STRING" id="315423.SAMN04488020_10451"/>
<keyword evidence="5" id="KW-1185">Reference proteome</keyword>
<dbReference type="PROSITE" id="PS51186">
    <property type="entry name" value="GNAT"/>
    <property type="match status" value="1"/>
</dbReference>
<dbReference type="SUPFAM" id="SSF55729">
    <property type="entry name" value="Acyl-CoA N-acyltransferases (Nat)"/>
    <property type="match status" value="1"/>
</dbReference>
<dbReference type="AlphaFoldDB" id="A0A1Y5SH22"/>
<accession>A0A1Y5SH22</accession>
<keyword evidence="2 4" id="KW-0012">Acyltransferase</keyword>
<dbReference type="RefSeq" id="WP_085853927.1">
    <property type="nucleotide sequence ID" value="NZ_FOPF01000004.1"/>
</dbReference>
<sequence length="122" mass="14173">MPWLPVVHSADEDLWFFSTIVIPAENVWVARDGSDVAGFVSANEGWLNHLYVDPGYWRRGIGSELLSEARADADELQLWTFQRNTDARRFYAAHGFDECELTDGQDNEERTPDVRMVWVRRR</sequence>
<dbReference type="EC" id="2.3.1.-" evidence="4"/>
<gene>
    <name evidence="4" type="primary">yafP</name>
    <name evidence="4" type="ORF">PAM7066_01674</name>
</gene>
<dbReference type="Gene3D" id="3.40.630.30">
    <property type="match status" value="1"/>
</dbReference>
<evidence type="ECO:0000256" key="2">
    <source>
        <dbReference type="ARBA" id="ARBA00023315"/>
    </source>
</evidence>
<dbReference type="OrthoDB" id="9797417at2"/>
<dbReference type="InterPro" id="IPR000182">
    <property type="entry name" value="GNAT_dom"/>
</dbReference>
<dbReference type="PANTHER" id="PTHR43877">
    <property type="entry name" value="AMINOALKYLPHOSPHONATE N-ACETYLTRANSFERASE-RELATED-RELATED"/>
    <property type="match status" value="1"/>
</dbReference>
<organism evidence="4 5">
    <name type="scientific">Palleronia marisminoris</name>
    <dbReference type="NCBI Taxonomy" id="315423"/>
    <lineage>
        <taxon>Bacteria</taxon>
        <taxon>Pseudomonadati</taxon>
        <taxon>Pseudomonadota</taxon>
        <taxon>Alphaproteobacteria</taxon>
        <taxon>Rhodobacterales</taxon>
        <taxon>Roseobacteraceae</taxon>
        <taxon>Palleronia</taxon>
    </lineage>
</organism>
<dbReference type="EMBL" id="FWFV01000004">
    <property type="protein sequence ID" value="SLN39496.1"/>
    <property type="molecule type" value="Genomic_DNA"/>
</dbReference>